<dbReference type="Gene3D" id="3.30.70.330">
    <property type="match status" value="1"/>
</dbReference>
<feature type="compositionally biased region" description="Basic and acidic residues" evidence="2">
    <location>
        <begin position="155"/>
        <end position="183"/>
    </location>
</feature>
<dbReference type="GO" id="GO:0003723">
    <property type="term" value="F:RNA binding"/>
    <property type="evidence" value="ECO:0007669"/>
    <property type="project" value="UniProtKB-UniRule"/>
</dbReference>
<dbReference type="SMART" id="SM00360">
    <property type="entry name" value="RRM"/>
    <property type="match status" value="1"/>
</dbReference>
<sequence>MGGYERSGDRRNLSLLVRNLKFETSPEKLKTAFSKYGDIRDVYLPLDYYTKRPRGFGFVEFYSADDASEALREMDGYELDGNKIEVFAAKRGRSDPHQMRHRERRHSRRRSRHRSYSRSRRRRSDSYEPRRRRSRDRYRDRSRDRYRSRSRHRDHPRDAEMEENTRDAGENRGRESRSISHSL</sequence>
<keyword evidence="1" id="KW-0694">RNA-binding</keyword>
<dbReference type="EMBL" id="JALLKP010000002">
    <property type="protein sequence ID" value="KAK2196847.1"/>
    <property type="molecule type" value="Genomic_DNA"/>
</dbReference>
<dbReference type="InterPro" id="IPR000504">
    <property type="entry name" value="RRM_dom"/>
</dbReference>
<protein>
    <submittedName>
        <fullName evidence="4">Bifunctional RNA recognition motif domain/RNA-binding domain superfamily/Nucleotide-binding alpha-beta plait domain superfamily</fullName>
    </submittedName>
</protein>
<feature type="region of interest" description="Disordered" evidence="2">
    <location>
        <begin position="88"/>
        <end position="183"/>
    </location>
</feature>
<accession>A0AAD9PLY3</accession>
<evidence type="ECO:0000313" key="4">
    <source>
        <dbReference type="EMBL" id="KAK2196847.1"/>
    </source>
</evidence>
<proteinExistence type="predicted"/>
<dbReference type="InterPro" id="IPR012677">
    <property type="entry name" value="Nucleotide-bd_a/b_plait_sf"/>
</dbReference>
<dbReference type="InterPro" id="IPR035979">
    <property type="entry name" value="RBD_domain_sf"/>
</dbReference>
<comment type="caution">
    <text evidence="4">The sequence shown here is derived from an EMBL/GenBank/DDBJ whole genome shotgun (WGS) entry which is preliminary data.</text>
</comment>
<dbReference type="KEGG" id="bdw:94336394"/>
<dbReference type="RefSeq" id="XP_067803689.1">
    <property type="nucleotide sequence ID" value="XM_067947125.1"/>
</dbReference>
<dbReference type="Proteomes" id="UP001214638">
    <property type="component" value="Unassembled WGS sequence"/>
</dbReference>
<dbReference type="InterPro" id="IPR050441">
    <property type="entry name" value="RBM"/>
</dbReference>
<evidence type="ECO:0000259" key="3">
    <source>
        <dbReference type="PROSITE" id="PS50102"/>
    </source>
</evidence>
<name>A0AAD9PLY3_9APIC</name>
<dbReference type="SUPFAM" id="SSF54928">
    <property type="entry name" value="RNA-binding domain, RBD"/>
    <property type="match status" value="1"/>
</dbReference>
<dbReference type="Pfam" id="PF00076">
    <property type="entry name" value="RRM_1"/>
    <property type="match status" value="1"/>
</dbReference>
<keyword evidence="5" id="KW-1185">Reference proteome</keyword>
<dbReference type="PROSITE" id="PS50102">
    <property type="entry name" value="RRM"/>
    <property type="match status" value="1"/>
</dbReference>
<dbReference type="GeneID" id="94336394"/>
<feature type="compositionally biased region" description="Basic and acidic residues" evidence="2">
    <location>
        <begin position="137"/>
        <end position="147"/>
    </location>
</feature>
<feature type="compositionally biased region" description="Basic residues" evidence="2">
    <location>
        <begin position="99"/>
        <end position="123"/>
    </location>
</feature>
<dbReference type="PANTHER" id="PTHR48034">
    <property type="entry name" value="TRANSFORMER-2 SEX-DETERMINING PROTEIN-RELATED"/>
    <property type="match status" value="1"/>
</dbReference>
<gene>
    <name evidence="4" type="ORF">BdWA1_002096</name>
</gene>
<reference evidence="4" key="1">
    <citation type="journal article" date="2023" name="Nat. Microbiol.">
        <title>Babesia duncani multi-omics identifies virulence factors and drug targets.</title>
        <authorList>
            <person name="Singh P."/>
            <person name="Lonardi S."/>
            <person name="Liang Q."/>
            <person name="Vydyam P."/>
            <person name="Khabirova E."/>
            <person name="Fang T."/>
            <person name="Gihaz S."/>
            <person name="Thekkiniath J."/>
            <person name="Munshi M."/>
            <person name="Abel S."/>
            <person name="Ciampossin L."/>
            <person name="Batugedara G."/>
            <person name="Gupta M."/>
            <person name="Lu X.M."/>
            <person name="Lenz T."/>
            <person name="Chakravarty S."/>
            <person name="Cornillot E."/>
            <person name="Hu Y."/>
            <person name="Ma W."/>
            <person name="Gonzalez L.M."/>
            <person name="Sanchez S."/>
            <person name="Estrada K."/>
            <person name="Sanchez-Flores A."/>
            <person name="Montero E."/>
            <person name="Harb O.S."/>
            <person name="Le Roch K.G."/>
            <person name="Mamoun C.B."/>
        </authorList>
    </citation>
    <scope>NUCLEOTIDE SEQUENCE</scope>
    <source>
        <strain evidence="4">WA1</strain>
    </source>
</reference>
<evidence type="ECO:0000256" key="2">
    <source>
        <dbReference type="SAM" id="MobiDB-lite"/>
    </source>
</evidence>
<evidence type="ECO:0000313" key="5">
    <source>
        <dbReference type="Proteomes" id="UP001214638"/>
    </source>
</evidence>
<evidence type="ECO:0000256" key="1">
    <source>
        <dbReference type="PROSITE-ProRule" id="PRU00176"/>
    </source>
</evidence>
<feature type="domain" description="RRM" evidence="3">
    <location>
        <begin position="13"/>
        <end position="91"/>
    </location>
</feature>
<dbReference type="AlphaFoldDB" id="A0AAD9PLY3"/>
<organism evidence="4 5">
    <name type="scientific">Babesia duncani</name>
    <dbReference type="NCBI Taxonomy" id="323732"/>
    <lineage>
        <taxon>Eukaryota</taxon>
        <taxon>Sar</taxon>
        <taxon>Alveolata</taxon>
        <taxon>Apicomplexa</taxon>
        <taxon>Aconoidasida</taxon>
        <taxon>Piroplasmida</taxon>
        <taxon>Babesiidae</taxon>
        <taxon>Babesia</taxon>
    </lineage>
</organism>